<dbReference type="EMBL" id="JADCNM010000008">
    <property type="protein sequence ID" value="KAG0471576.1"/>
    <property type="molecule type" value="Genomic_DNA"/>
</dbReference>
<name>A0A835QE74_VANPL</name>
<evidence type="ECO:0000313" key="2">
    <source>
        <dbReference type="EMBL" id="KAG0471576.1"/>
    </source>
</evidence>
<dbReference type="Proteomes" id="UP000639772">
    <property type="component" value="Unassembled WGS sequence"/>
</dbReference>
<comment type="caution">
    <text evidence="2">The sequence shown here is derived from an EMBL/GenBank/DDBJ whole genome shotgun (WGS) entry which is preliminary data.</text>
</comment>
<reference evidence="2 3" key="1">
    <citation type="journal article" date="2020" name="Nat. Food">
        <title>A phased Vanilla planifolia genome enables genetic improvement of flavour and production.</title>
        <authorList>
            <person name="Hasing T."/>
            <person name="Tang H."/>
            <person name="Brym M."/>
            <person name="Khazi F."/>
            <person name="Huang T."/>
            <person name="Chambers A.H."/>
        </authorList>
    </citation>
    <scope>NUCLEOTIDE SEQUENCE [LARGE SCALE GENOMIC DNA]</scope>
    <source>
        <tissue evidence="2">Leaf</tissue>
    </source>
</reference>
<organism evidence="2 3">
    <name type="scientific">Vanilla planifolia</name>
    <name type="common">Vanilla</name>
    <dbReference type="NCBI Taxonomy" id="51239"/>
    <lineage>
        <taxon>Eukaryota</taxon>
        <taxon>Viridiplantae</taxon>
        <taxon>Streptophyta</taxon>
        <taxon>Embryophyta</taxon>
        <taxon>Tracheophyta</taxon>
        <taxon>Spermatophyta</taxon>
        <taxon>Magnoliopsida</taxon>
        <taxon>Liliopsida</taxon>
        <taxon>Asparagales</taxon>
        <taxon>Orchidaceae</taxon>
        <taxon>Vanilloideae</taxon>
        <taxon>Vanilleae</taxon>
        <taxon>Vanilla</taxon>
    </lineage>
</organism>
<protein>
    <submittedName>
        <fullName evidence="2">Uncharacterized protein</fullName>
    </submittedName>
</protein>
<evidence type="ECO:0000313" key="3">
    <source>
        <dbReference type="Proteomes" id="UP000639772"/>
    </source>
</evidence>
<feature type="region of interest" description="Disordered" evidence="1">
    <location>
        <begin position="33"/>
        <end position="59"/>
    </location>
</feature>
<accession>A0A835QE74</accession>
<sequence>MLHKRFSALCVLPSGIQFSRLPGVMMVEEAKRMNNRTRTDGRAMKATSKHDKVRPFEGN</sequence>
<gene>
    <name evidence="2" type="ORF">HPP92_016122</name>
</gene>
<proteinExistence type="predicted"/>
<dbReference type="AlphaFoldDB" id="A0A835QE74"/>
<evidence type="ECO:0000256" key="1">
    <source>
        <dbReference type="SAM" id="MobiDB-lite"/>
    </source>
</evidence>